<dbReference type="GO" id="GO:0005737">
    <property type="term" value="C:cytoplasm"/>
    <property type="evidence" value="ECO:0007669"/>
    <property type="project" value="TreeGrafter"/>
</dbReference>
<dbReference type="SUPFAM" id="SSF53474">
    <property type="entry name" value="alpha/beta-Hydrolases"/>
    <property type="match status" value="1"/>
</dbReference>
<dbReference type="InterPro" id="IPR005645">
    <property type="entry name" value="FSH-like_dom"/>
</dbReference>
<dbReference type="Proteomes" id="UP000077115">
    <property type="component" value="Unassembled WGS sequence"/>
</dbReference>
<evidence type="ECO:0000259" key="3">
    <source>
        <dbReference type="Pfam" id="PF03959"/>
    </source>
</evidence>
<dbReference type="FunFam" id="3.40.50.1820:FF:000668">
    <property type="entry name" value="Predicted protein"/>
    <property type="match status" value="1"/>
</dbReference>
<dbReference type="Gene3D" id="3.40.50.1820">
    <property type="entry name" value="alpha/beta hydrolase"/>
    <property type="match status" value="1"/>
</dbReference>
<dbReference type="InterPro" id="IPR029058">
    <property type="entry name" value="AB_hydrolase_fold"/>
</dbReference>
<feature type="domain" description="Serine hydrolase" evidence="3">
    <location>
        <begin position="13"/>
        <end position="233"/>
    </location>
</feature>
<dbReference type="GO" id="GO:0016787">
    <property type="term" value="F:hydrolase activity"/>
    <property type="evidence" value="ECO:0007669"/>
    <property type="project" value="UniProtKB-KW"/>
</dbReference>
<proteinExistence type="predicted"/>
<feature type="region of interest" description="Disordered" evidence="2">
    <location>
        <begin position="251"/>
        <end position="276"/>
    </location>
</feature>
<reference evidence="4 5" key="2">
    <citation type="submission" date="2016-05" db="EMBL/GenBank/DDBJ databases">
        <title>Lineage-specific infection strategies underlie the spectrum of fungal disease in amphibians.</title>
        <authorList>
            <person name="Cuomo C.A."/>
            <person name="Farrer R.A."/>
            <person name="James T."/>
            <person name="Longcore J."/>
            <person name="Birren B."/>
        </authorList>
    </citation>
    <scope>NUCLEOTIDE SEQUENCE [LARGE SCALE GENOMIC DNA]</scope>
    <source>
        <strain evidence="4 5">JEL423</strain>
    </source>
</reference>
<dbReference type="PANTHER" id="PTHR48070">
    <property type="entry name" value="ESTERASE OVCA2"/>
    <property type="match status" value="1"/>
</dbReference>
<gene>
    <name evidence="4" type="ORF">BDEG_24133</name>
</gene>
<name>A0A177WLQ7_BATDL</name>
<dbReference type="EMBL" id="DS022304">
    <property type="protein sequence ID" value="OAJ40390.1"/>
    <property type="molecule type" value="Genomic_DNA"/>
</dbReference>
<keyword evidence="1" id="KW-0378">Hydrolase</keyword>
<accession>A0A177WLQ7</accession>
<dbReference type="GO" id="GO:0005634">
    <property type="term" value="C:nucleus"/>
    <property type="evidence" value="ECO:0007669"/>
    <property type="project" value="TreeGrafter"/>
</dbReference>
<dbReference type="AlphaFoldDB" id="A0A177WLQ7"/>
<evidence type="ECO:0000313" key="4">
    <source>
        <dbReference type="EMBL" id="OAJ40390.1"/>
    </source>
</evidence>
<organism evidence="4 5">
    <name type="scientific">Batrachochytrium dendrobatidis (strain JEL423)</name>
    <dbReference type="NCBI Taxonomy" id="403673"/>
    <lineage>
        <taxon>Eukaryota</taxon>
        <taxon>Fungi</taxon>
        <taxon>Fungi incertae sedis</taxon>
        <taxon>Chytridiomycota</taxon>
        <taxon>Chytridiomycota incertae sedis</taxon>
        <taxon>Chytridiomycetes</taxon>
        <taxon>Rhizophydiales</taxon>
        <taxon>Rhizophydiales incertae sedis</taxon>
        <taxon>Batrachochytrium</taxon>
    </lineage>
</organism>
<dbReference type="VEuPathDB" id="FungiDB:BDEG_24133"/>
<reference evidence="4 5" key="1">
    <citation type="submission" date="2006-10" db="EMBL/GenBank/DDBJ databases">
        <title>The Genome Sequence of Batrachochytrium dendrobatidis JEL423.</title>
        <authorList>
            <consortium name="The Broad Institute Genome Sequencing Platform"/>
            <person name="Birren B."/>
            <person name="Lander E."/>
            <person name="Galagan J."/>
            <person name="Cuomo C."/>
            <person name="Devon K."/>
            <person name="Jaffe D."/>
            <person name="Butler J."/>
            <person name="Alvarez P."/>
            <person name="Gnerre S."/>
            <person name="Grabherr M."/>
            <person name="Kleber M."/>
            <person name="Mauceli E."/>
            <person name="Brockman W."/>
            <person name="Young S."/>
            <person name="LaButti K."/>
            <person name="Sykes S."/>
            <person name="DeCaprio D."/>
            <person name="Crawford M."/>
            <person name="Koehrsen M."/>
            <person name="Engels R."/>
            <person name="Montgomery P."/>
            <person name="Pearson M."/>
            <person name="Howarth C."/>
            <person name="Larson L."/>
            <person name="White J."/>
            <person name="O'Leary S."/>
            <person name="Kodira C."/>
            <person name="Zeng Q."/>
            <person name="Yandava C."/>
            <person name="Alvarado L."/>
            <person name="Longcore J."/>
            <person name="James T."/>
        </authorList>
    </citation>
    <scope>NUCLEOTIDE SEQUENCE [LARGE SCALE GENOMIC DNA]</scope>
    <source>
        <strain evidence="4 5">JEL423</strain>
    </source>
</reference>
<evidence type="ECO:0000313" key="5">
    <source>
        <dbReference type="Proteomes" id="UP000077115"/>
    </source>
</evidence>
<evidence type="ECO:0000256" key="1">
    <source>
        <dbReference type="ARBA" id="ARBA00022801"/>
    </source>
</evidence>
<sequence length="303" mass="33061">MAKGVPAVTARKVRKLLCLHGYTQNATVFRKRTAVFRKDISTHYELEFVTAPHQANVPARTDATNVLSMLSKTLNDGSRNGSSEDTDEQRAWWVASDCGTVYQGLDESLKMLEQVWHSRGPFDGILGFSQGATMAWLLAGYLHRTYRVKLQAEPLSNTDAGAFNTSLDDQSKSASAIPLMVVAVSGFVPKSDHGLALIKDAGEAKIRGLHIIGRSDTWVDPIRSEQLAMMLKSISSSCTSTLLESPLALKTNSQESPNDHQMMTNESNPASPTTTCESNGIDGPIQSILYHDGGYVNLTIKFI</sequence>
<dbReference type="OrthoDB" id="414698at2759"/>
<dbReference type="Pfam" id="PF03959">
    <property type="entry name" value="FSH1"/>
    <property type="match status" value="1"/>
</dbReference>
<evidence type="ECO:0000256" key="2">
    <source>
        <dbReference type="SAM" id="MobiDB-lite"/>
    </source>
</evidence>
<dbReference type="PANTHER" id="PTHR48070:SF6">
    <property type="entry name" value="ESTERASE OVCA2"/>
    <property type="match status" value="1"/>
</dbReference>
<dbReference type="InterPro" id="IPR050593">
    <property type="entry name" value="LovG"/>
</dbReference>
<protein>
    <recommendedName>
        <fullName evidence="3">Serine hydrolase domain-containing protein</fullName>
    </recommendedName>
</protein>
<dbReference type="eggNOG" id="KOG2551">
    <property type="taxonomic scope" value="Eukaryota"/>
</dbReference>
<dbReference type="STRING" id="403673.A0A177WLQ7"/>